<evidence type="ECO:0000256" key="7">
    <source>
        <dbReference type="ARBA" id="ARBA00022779"/>
    </source>
</evidence>
<reference evidence="15" key="1">
    <citation type="submission" date="2020-02" db="EMBL/GenBank/DDBJ databases">
        <authorList>
            <person name="Meier V. D."/>
        </authorList>
    </citation>
    <scope>NUCLEOTIDE SEQUENCE</scope>
    <source>
        <strain evidence="15">AVDCRST_MAG64</strain>
    </source>
</reference>
<keyword evidence="4" id="KW-1003">Cell membrane</keyword>
<dbReference type="Pfam" id="PF20560">
    <property type="entry name" value="MotA_N"/>
    <property type="match status" value="1"/>
</dbReference>
<dbReference type="AlphaFoldDB" id="A0A6J4NFX2"/>
<sequence>MDLGTVIGYALAWGALGYGAYHASGGQIAAYIKPGEILLVGGCALGATLASMPLHSAVSAIKGFKKMLFAKEAHVEQMIKDMVQYAETARRDGVLALETVAREAPDPFLRRGLQLTIDGTDPEIIERIMRIEIESMVERHKHGRHFWASMAKFGPGCGLVACLTAQVAMFKNLNGEAAVIGAALAVALVGTLYGALLQNLVAGPIAEKLGLRSKEEAFAKEIILQGVLSIQAGNNPRVVEMQLLSFLSAGQQASLPKAA</sequence>
<dbReference type="GO" id="GO:1902600">
    <property type="term" value="P:proton transmembrane transport"/>
    <property type="evidence" value="ECO:0007669"/>
    <property type="project" value="UniProtKB-KW"/>
</dbReference>
<dbReference type="Pfam" id="PF01618">
    <property type="entry name" value="MotA_ExbB"/>
    <property type="match status" value="1"/>
</dbReference>
<dbReference type="InterPro" id="IPR002898">
    <property type="entry name" value="MotA_ExbB_proton_chnl"/>
</dbReference>
<evidence type="ECO:0000259" key="14">
    <source>
        <dbReference type="Pfam" id="PF20560"/>
    </source>
</evidence>
<evidence type="ECO:0000256" key="1">
    <source>
        <dbReference type="ARBA" id="ARBA00004651"/>
    </source>
</evidence>
<dbReference type="InterPro" id="IPR000540">
    <property type="entry name" value="Flag_MotA_CS"/>
</dbReference>
<evidence type="ECO:0000256" key="5">
    <source>
        <dbReference type="ARBA" id="ARBA00022500"/>
    </source>
</evidence>
<evidence type="ECO:0000313" key="15">
    <source>
        <dbReference type="EMBL" id="CAA9386905.1"/>
    </source>
</evidence>
<evidence type="ECO:0000256" key="12">
    <source>
        <dbReference type="SAM" id="Phobius"/>
    </source>
</evidence>
<comment type="subcellular location">
    <subcellularLocation>
        <location evidence="1">Cell membrane</location>
        <topology evidence="1">Multi-pass membrane protein</topology>
    </subcellularLocation>
</comment>
<dbReference type="GO" id="GO:0005886">
    <property type="term" value="C:plasma membrane"/>
    <property type="evidence" value="ECO:0007669"/>
    <property type="project" value="UniProtKB-SubCell"/>
</dbReference>
<keyword evidence="5" id="KW-0145">Chemotaxis</keyword>
<evidence type="ECO:0000256" key="3">
    <source>
        <dbReference type="ARBA" id="ARBA00022448"/>
    </source>
</evidence>
<evidence type="ECO:0000256" key="10">
    <source>
        <dbReference type="ARBA" id="ARBA00023065"/>
    </source>
</evidence>
<dbReference type="InterPro" id="IPR046786">
    <property type="entry name" value="MotA_N"/>
</dbReference>
<keyword evidence="15" id="KW-0966">Cell projection</keyword>
<feature type="transmembrane region" description="Helical" evidence="12">
    <location>
        <begin position="146"/>
        <end position="168"/>
    </location>
</feature>
<protein>
    <submittedName>
        <fullName evidence="15">Flagellar motor rotation protein MotA</fullName>
    </submittedName>
</protein>
<evidence type="ECO:0000256" key="2">
    <source>
        <dbReference type="ARBA" id="ARBA00008038"/>
    </source>
</evidence>
<dbReference type="InterPro" id="IPR047055">
    <property type="entry name" value="MotA-like"/>
</dbReference>
<keyword evidence="9 12" id="KW-1133">Transmembrane helix</keyword>
<evidence type="ECO:0000256" key="6">
    <source>
        <dbReference type="ARBA" id="ARBA00022692"/>
    </source>
</evidence>
<accession>A0A6J4NFX2</accession>
<keyword evidence="10" id="KW-0406">Ion transport</keyword>
<name>A0A6J4NFX2_9BACT</name>
<dbReference type="PANTHER" id="PTHR30433">
    <property type="entry name" value="CHEMOTAXIS PROTEIN MOTA"/>
    <property type="match status" value="1"/>
</dbReference>
<dbReference type="EMBL" id="CADCUQ010000235">
    <property type="protein sequence ID" value="CAA9386905.1"/>
    <property type="molecule type" value="Genomic_DNA"/>
</dbReference>
<keyword evidence="15" id="KW-0969">Cilium</keyword>
<dbReference type="PROSITE" id="PS01307">
    <property type="entry name" value="MOTA"/>
    <property type="match status" value="1"/>
</dbReference>
<keyword evidence="8" id="KW-0375">Hydrogen ion transport</keyword>
<feature type="domain" description="Motility protein A N-terminal" evidence="14">
    <location>
        <begin position="7"/>
        <end position="90"/>
    </location>
</feature>
<proteinExistence type="inferred from homology"/>
<evidence type="ECO:0000256" key="4">
    <source>
        <dbReference type="ARBA" id="ARBA00022475"/>
    </source>
</evidence>
<organism evidence="15">
    <name type="scientific">uncultured Phycisphaerae bacterium</name>
    <dbReference type="NCBI Taxonomy" id="904963"/>
    <lineage>
        <taxon>Bacteria</taxon>
        <taxon>Pseudomonadati</taxon>
        <taxon>Planctomycetota</taxon>
        <taxon>Phycisphaerae</taxon>
        <taxon>environmental samples</taxon>
    </lineage>
</organism>
<keyword evidence="15" id="KW-0282">Flagellum</keyword>
<keyword evidence="6 12" id="KW-0812">Transmembrane</keyword>
<gene>
    <name evidence="15" type="ORF">AVDCRST_MAG64-987</name>
</gene>
<keyword evidence="3" id="KW-0813">Transport</keyword>
<feature type="transmembrane region" description="Helical" evidence="12">
    <location>
        <begin position="180"/>
        <end position="202"/>
    </location>
</feature>
<comment type="similarity">
    <text evidence="2">Belongs to the MotA family.</text>
</comment>
<feature type="transmembrane region" description="Helical" evidence="12">
    <location>
        <begin position="37"/>
        <end position="61"/>
    </location>
</feature>
<dbReference type="GO" id="GO:0006935">
    <property type="term" value="P:chemotaxis"/>
    <property type="evidence" value="ECO:0007669"/>
    <property type="project" value="UniProtKB-KW"/>
</dbReference>
<keyword evidence="11 12" id="KW-0472">Membrane</keyword>
<keyword evidence="7" id="KW-0283">Flagellar rotation</keyword>
<evidence type="ECO:0000259" key="13">
    <source>
        <dbReference type="Pfam" id="PF01618"/>
    </source>
</evidence>
<dbReference type="GO" id="GO:0071978">
    <property type="term" value="P:bacterial-type flagellum-dependent swarming motility"/>
    <property type="evidence" value="ECO:0007669"/>
    <property type="project" value="InterPro"/>
</dbReference>
<feature type="domain" description="MotA/TolQ/ExbB proton channel" evidence="13">
    <location>
        <begin position="103"/>
        <end position="217"/>
    </location>
</feature>
<evidence type="ECO:0000256" key="8">
    <source>
        <dbReference type="ARBA" id="ARBA00022781"/>
    </source>
</evidence>
<evidence type="ECO:0000256" key="9">
    <source>
        <dbReference type="ARBA" id="ARBA00022989"/>
    </source>
</evidence>
<evidence type="ECO:0000256" key="11">
    <source>
        <dbReference type="ARBA" id="ARBA00023136"/>
    </source>
</evidence>